<dbReference type="EMBL" id="JBJVNE010000017">
    <property type="protein sequence ID" value="MFM9650626.1"/>
    <property type="molecule type" value="Genomic_DNA"/>
</dbReference>
<evidence type="ECO:0000313" key="3">
    <source>
        <dbReference type="Proteomes" id="UP001631993"/>
    </source>
</evidence>
<dbReference type="SUPFAM" id="SSF52821">
    <property type="entry name" value="Rhodanese/Cell cycle control phosphatase"/>
    <property type="match status" value="1"/>
</dbReference>
<evidence type="ECO:0000259" key="1">
    <source>
        <dbReference type="PROSITE" id="PS50206"/>
    </source>
</evidence>
<dbReference type="RefSeq" id="WP_369280325.1">
    <property type="nucleotide sequence ID" value="NZ_JBJVMW010000015.1"/>
</dbReference>
<dbReference type="SMART" id="SM00450">
    <property type="entry name" value="RHOD"/>
    <property type="match status" value="1"/>
</dbReference>
<feature type="domain" description="Rhodanese" evidence="1">
    <location>
        <begin position="22"/>
        <end position="111"/>
    </location>
</feature>
<name>A0ABW9IQ70_STRGJ</name>
<dbReference type="Proteomes" id="UP001631993">
    <property type="component" value="Unassembled WGS sequence"/>
</dbReference>
<evidence type="ECO:0000313" key="2">
    <source>
        <dbReference type="EMBL" id="MFM9650626.1"/>
    </source>
</evidence>
<dbReference type="PANTHER" id="PTHR43031">
    <property type="entry name" value="FAD-DEPENDENT OXIDOREDUCTASE"/>
    <property type="match status" value="1"/>
</dbReference>
<dbReference type="Pfam" id="PF00581">
    <property type="entry name" value="Rhodanese"/>
    <property type="match status" value="1"/>
</dbReference>
<dbReference type="Gene3D" id="3.40.250.10">
    <property type="entry name" value="Rhodanese-like domain"/>
    <property type="match status" value="1"/>
</dbReference>
<sequence>MFLFRRGPKRVTVQQAAERTGAEGDAVLLDVREQREWQVGHAPHAVHLPLTLLAAGAALPNVAQGRRLVVVCRSGGRSRRAAVLLAGRGADVVDVAGGMQAWAAAGLPVVERRGRAGSMA</sequence>
<comment type="caution">
    <text evidence="2">The sequence shown here is derived from an EMBL/GenBank/DDBJ whole genome shotgun (WGS) entry which is preliminary data.</text>
</comment>
<organism evidence="2 3">
    <name type="scientific">Streptomyces galilaeus</name>
    <dbReference type="NCBI Taxonomy" id="33899"/>
    <lineage>
        <taxon>Bacteria</taxon>
        <taxon>Bacillati</taxon>
        <taxon>Actinomycetota</taxon>
        <taxon>Actinomycetes</taxon>
        <taxon>Kitasatosporales</taxon>
        <taxon>Streptomycetaceae</taxon>
        <taxon>Streptomyces</taxon>
    </lineage>
</organism>
<dbReference type="InterPro" id="IPR036873">
    <property type="entry name" value="Rhodanese-like_dom_sf"/>
</dbReference>
<reference evidence="2 3" key="1">
    <citation type="submission" date="2024-12" db="EMBL/GenBank/DDBJ databases">
        <title>Forecasting of Potato common scab and diversities of Pathogenic streptomyces spp. in china.</title>
        <authorList>
            <person name="Handique U."/>
            <person name="Wu J."/>
        </authorList>
    </citation>
    <scope>NUCLEOTIDE SEQUENCE [LARGE SCALE GENOMIC DNA]</scope>
    <source>
        <strain evidence="2 3">ZRIMU1585</strain>
    </source>
</reference>
<dbReference type="InterPro" id="IPR001763">
    <property type="entry name" value="Rhodanese-like_dom"/>
</dbReference>
<accession>A0ABW9IQ70</accession>
<dbReference type="CDD" id="cd00158">
    <property type="entry name" value="RHOD"/>
    <property type="match status" value="1"/>
</dbReference>
<dbReference type="PROSITE" id="PS50206">
    <property type="entry name" value="RHODANESE_3"/>
    <property type="match status" value="1"/>
</dbReference>
<dbReference type="PANTHER" id="PTHR43031:SF1">
    <property type="entry name" value="PYRIDINE NUCLEOTIDE-DISULPHIDE OXIDOREDUCTASE"/>
    <property type="match status" value="1"/>
</dbReference>
<protein>
    <submittedName>
        <fullName evidence="2">Rhodanese-like domain-containing protein</fullName>
    </submittedName>
</protein>
<keyword evidence="3" id="KW-1185">Reference proteome</keyword>
<gene>
    <name evidence="2" type="ORF">ACKI1S_31305</name>
</gene>
<proteinExistence type="predicted"/>
<dbReference type="InterPro" id="IPR050229">
    <property type="entry name" value="GlpE_sulfurtransferase"/>
</dbReference>